<reference evidence="15" key="1">
    <citation type="submission" date="2023-09" db="UniProtKB">
        <authorList>
            <consortium name="Ensembl"/>
        </authorList>
    </citation>
    <scope>IDENTIFICATION</scope>
</reference>
<evidence type="ECO:0000256" key="4">
    <source>
        <dbReference type="ARBA" id="ARBA00022525"/>
    </source>
</evidence>
<dbReference type="PANTHER" id="PTHR16483">
    <property type="entry name" value="GASTROKINE 1"/>
    <property type="match status" value="1"/>
</dbReference>
<protein>
    <recommendedName>
        <fullName evidence="11">Gastrokine-1</fullName>
    </recommendedName>
    <alternativeName>
        <fullName evidence="12">18 kDa antrum mucosa protein</fullName>
    </alternativeName>
</protein>
<keyword evidence="13" id="KW-0812">Transmembrane</keyword>
<evidence type="ECO:0000256" key="10">
    <source>
        <dbReference type="ARBA" id="ARBA00061085"/>
    </source>
</evidence>
<dbReference type="InterPro" id="IPR051772">
    <property type="entry name" value="Gastrokine"/>
</dbReference>
<evidence type="ECO:0000256" key="13">
    <source>
        <dbReference type="SAM" id="Phobius"/>
    </source>
</evidence>
<keyword evidence="8" id="KW-0497">Mitogen</keyword>
<dbReference type="GO" id="GO:0005794">
    <property type="term" value="C:Golgi apparatus"/>
    <property type="evidence" value="ECO:0007669"/>
    <property type="project" value="UniProtKB-SubCell"/>
</dbReference>
<dbReference type="AlphaFoldDB" id="A0A8C0WSV3"/>
<keyword evidence="6" id="KW-0333">Golgi apparatus</keyword>
<evidence type="ECO:0000256" key="12">
    <source>
        <dbReference type="ARBA" id="ARBA00077478"/>
    </source>
</evidence>
<feature type="transmembrane region" description="Helical" evidence="13">
    <location>
        <begin position="12"/>
        <end position="32"/>
    </location>
</feature>
<gene>
    <name evidence="15" type="primary">Gkn1</name>
</gene>
<dbReference type="Ensembl" id="ENSCCNT00000020269.1">
    <property type="protein sequence ID" value="ENSCCNP00000015518.1"/>
    <property type="gene ID" value="ENSCCNG00000015887.1"/>
</dbReference>
<evidence type="ECO:0000256" key="2">
    <source>
        <dbReference type="ARBA" id="ARBA00004555"/>
    </source>
</evidence>
<evidence type="ECO:0000256" key="11">
    <source>
        <dbReference type="ARBA" id="ARBA00070192"/>
    </source>
</evidence>
<evidence type="ECO:0000256" key="1">
    <source>
        <dbReference type="ARBA" id="ARBA00004463"/>
    </source>
</evidence>
<evidence type="ECO:0000313" key="15">
    <source>
        <dbReference type="Ensembl" id="ENSCCNP00000015518.1"/>
    </source>
</evidence>
<keyword evidence="13" id="KW-1133">Transmembrane helix</keyword>
<name>A0A8C0WSV3_CASCN</name>
<keyword evidence="4" id="KW-0964">Secreted</keyword>
<dbReference type="GO" id="GO:0005576">
    <property type="term" value="C:extracellular region"/>
    <property type="evidence" value="ECO:0007669"/>
    <property type="project" value="UniProtKB-SubCell"/>
</dbReference>
<evidence type="ECO:0000256" key="3">
    <source>
        <dbReference type="ARBA" id="ARBA00004613"/>
    </source>
</evidence>
<evidence type="ECO:0000256" key="5">
    <source>
        <dbReference type="ARBA" id="ARBA00022729"/>
    </source>
</evidence>
<keyword evidence="7" id="KW-1015">Disulfide bond</keyword>
<comment type="similarity">
    <text evidence="10">Belongs to the gastrokine family.</text>
</comment>
<evidence type="ECO:0000256" key="8">
    <source>
        <dbReference type="ARBA" id="ARBA00023246"/>
    </source>
</evidence>
<evidence type="ECO:0000256" key="9">
    <source>
        <dbReference type="ARBA" id="ARBA00053890"/>
    </source>
</evidence>
<feature type="domain" description="BRICHOS" evidence="14">
    <location>
        <begin position="69"/>
        <end position="165"/>
    </location>
</feature>
<accession>A0A8C0WSV3</accession>
<evidence type="ECO:0000259" key="14">
    <source>
        <dbReference type="PROSITE" id="PS50869"/>
    </source>
</evidence>
<dbReference type="Gene3D" id="3.30.390.150">
    <property type="match status" value="1"/>
</dbReference>
<keyword evidence="13" id="KW-0472">Membrane</keyword>
<proteinExistence type="inferred from homology"/>
<comment type="function">
    <text evidence="9">Has mitogenic activity and may be involved in maintaining the integrity of the gastric mucosal epithelium.</text>
</comment>
<keyword evidence="5" id="KW-0732">Signal</keyword>
<comment type="subcellular location">
    <subcellularLocation>
        <location evidence="1">Cytoplasmic granule</location>
    </subcellularLocation>
    <subcellularLocation>
        <location evidence="2">Golgi apparatus</location>
    </subcellularLocation>
    <subcellularLocation>
        <location evidence="3">Secreted</location>
    </subcellularLocation>
</comment>
<evidence type="ECO:0000256" key="6">
    <source>
        <dbReference type="ARBA" id="ARBA00023034"/>
    </source>
</evidence>
<dbReference type="InterPro" id="IPR007084">
    <property type="entry name" value="BRICHOS_dom"/>
</dbReference>
<organism evidence="15">
    <name type="scientific">Castor canadensis</name>
    <name type="common">American beaver</name>
    <dbReference type="NCBI Taxonomy" id="51338"/>
    <lineage>
        <taxon>Eukaryota</taxon>
        <taxon>Metazoa</taxon>
        <taxon>Chordata</taxon>
        <taxon>Craniata</taxon>
        <taxon>Vertebrata</taxon>
        <taxon>Euteleostomi</taxon>
        <taxon>Mammalia</taxon>
        <taxon>Eutheria</taxon>
        <taxon>Euarchontoglires</taxon>
        <taxon>Glires</taxon>
        <taxon>Rodentia</taxon>
        <taxon>Castorimorpha</taxon>
        <taxon>Castoridae</taxon>
        <taxon>Castor</taxon>
    </lineage>
</organism>
<sequence>MECILFVPDKGSFYLVHCGRMVFIGLLGLFLAPGLAYNINVNDDNNVAGSGQQTVSVNNAHNVANVDNNNGWDSWNTIWDYGNSFAATRLFAKKSCIVHKMNKDVMPSIEILDALVKEKKLQGKGSGEQSTKSLIFSVNSNSIDDLSQFGTNIASMCKGLPTYLAVEVPGVNLPFYSENCYSANILWILNISFCRTSVEN</sequence>
<evidence type="ECO:0000256" key="7">
    <source>
        <dbReference type="ARBA" id="ARBA00023157"/>
    </source>
</evidence>
<dbReference type="GO" id="GO:0051781">
    <property type="term" value="P:positive regulation of cell division"/>
    <property type="evidence" value="ECO:0007669"/>
    <property type="project" value="UniProtKB-KW"/>
</dbReference>
<dbReference type="SMART" id="SM01039">
    <property type="entry name" value="BRICHOS"/>
    <property type="match status" value="1"/>
</dbReference>
<dbReference type="Pfam" id="PF04089">
    <property type="entry name" value="BRICHOS"/>
    <property type="match status" value="1"/>
</dbReference>
<dbReference type="FunFam" id="3.30.390.150:FF:000003">
    <property type="entry name" value="Gastrokine 1"/>
    <property type="match status" value="1"/>
</dbReference>
<dbReference type="PROSITE" id="PS50869">
    <property type="entry name" value="BRICHOS"/>
    <property type="match status" value="1"/>
</dbReference>